<organism evidence="1">
    <name type="scientific">Rhizophora mucronata</name>
    <name type="common">Asiatic mangrove</name>
    <dbReference type="NCBI Taxonomy" id="61149"/>
    <lineage>
        <taxon>Eukaryota</taxon>
        <taxon>Viridiplantae</taxon>
        <taxon>Streptophyta</taxon>
        <taxon>Embryophyta</taxon>
        <taxon>Tracheophyta</taxon>
        <taxon>Spermatophyta</taxon>
        <taxon>Magnoliopsida</taxon>
        <taxon>eudicotyledons</taxon>
        <taxon>Gunneridae</taxon>
        <taxon>Pentapetalae</taxon>
        <taxon>rosids</taxon>
        <taxon>fabids</taxon>
        <taxon>Malpighiales</taxon>
        <taxon>Rhizophoraceae</taxon>
        <taxon>Rhizophora</taxon>
    </lineage>
</organism>
<dbReference type="AlphaFoldDB" id="A0A2P2MFJ2"/>
<accession>A0A2P2MFJ2</accession>
<dbReference type="EMBL" id="GGEC01048493">
    <property type="protein sequence ID" value="MBX28977.1"/>
    <property type="molecule type" value="Transcribed_RNA"/>
</dbReference>
<protein>
    <submittedName>
        <fullName evidence="1">Uncharacterized protein</fullName>
    </submittedName>
</protein>
<evidence type="ECO:0000313" key="1">
    <source>
        <dbReference type="EMBL" id="MBX28977.1"/>
    </source>
</evidence>
<reference evidence="1" key="1">
    <citation type="submission" date="2018-02" db="EMBL/GenBank/DDBJ databases">
        <title>Rhizophora mucronata_Transcriptome.</title>
        <authorList>
            <person name="Meera S.P."/>
            <person name="Sreeshan A."/>
            <person name="Augustine A."/>
        </authorList>
    </citation>
    <scope>NUCLEOTIDE SEQUENCE</scope>
    <source>
        <tissue evidence="1">Leaf</tissue>
    </source>
</reference>
<sequence length="17" mass="2099">MLDSFRFFLQVQDLSRP</sequence>
<proteinExistence type="predicted"/>
<name>A0A2P2MFJ2_RHIMU</name>